<feature type="region of interest" description="Disordered" evidence="1">
    <location>
        <begin position="1"/>
        <end position="21"/>
    </location>
</feature>
<evidence type="ECO:0000256" key="2">
    <source>
        <dbReference type="SAM" id="Phobius"/>
    </source>
</evidence>
<protein>
    <recommendedName>
        <fullName evidence="3">Sulfatase N-terminal domain-containing protein</fullName>
    </recommendedName>
</protein>
<dbReference type="InterPro" id="IPR000917">
    <property type="entry name" value="Sulfatase_N"/>
</dbReference>
<dbReference type="Gene3D" id="3.40.720.10">
    <property type="entry name" value="Alkaline Phosphatase, subunit A"/>
    <property type="match status" value="1"/>
</dbReference>
<dbReference type="Proteomes" id="UP000674143">
    <property type="component" value="Unassembled WGS sequence"/>
</dbReference>
<keyword evidence="2" id="KW-0812">Transmembrane</keyword>
<comment type="caution">
    <text evidence="4">The sequence shown here is derived from an EMBL/GenBank/DDBJ whole genome shotgun (WGS) entry which is preliminary data.</text>
</comment>
<evidence type="ECO:0000256" key="1">
    <source>
        <dbReference type="SAM" id="MobiDB-lite"/>
    </source>
</evidence>
<dbReference type="AlphaFoldDB" id="A0A836H4Z3"/>
<dbReference type="RefSeq" id="XP_067064996.1">
    <property type="nucleotide sequence ID" value="XM_067209536.1"/>
</dbReference>
<sequence>MFGETYADGGTSVAPAGSHKETTLAESPALRAACAAPGGTDGNTQRPRSVKEIIRILDEEHDISSPKGGWCSRFFVPFLTAAMVIAIFAAILYTNGTGADVEDAPRVALIVLEGFSGTVFHALMQSGVHMPNIAHMLSSQKGVWAECAVSTQSSCARAVLVQNDTSGEVYVSAAAAMTSLLSGVTPHAHQVRNESIEGMSTYATTSKVYPSIARRVKEAGMRVSVVGTSLVINSLNMTSGTCSRPGVLDMECAASQAELLKTSIDEYSGTVQLDCLASSSCNTDTRKTNFPTDAQHCSSGYAEAQFTRQLDSMFGGLAYSTPGQDIATPHTVADNVAESLFIFHFDALAIRAASAHLPEFQYSASSREYVAQVYLLDALVGQVISYVRDRARSQKENWLVLGVSDHGGRGKRYDTSATLSTSENAIAFFMATYAANAKRYVTLAPLQRPVTQLDVLPTVLTWLNVAPYDAETNAVIAGTNTTAASVEVLAHVEERRRLEGVVQGICSPGASLKECRL</sequence>
<dbReference type="InterPro" id="IPR017850">
    <property type="entry name" value="Alkaline_phosphatase_core_sf"/>
</dbReference>
<organism evidence="4 5">
    <name type="scientific">Leishmania orientalis</name>
    <dbReference type="NCBI Taxonomy" id="2249476"/>
    <lineage>
        <taxon>Eukaryota</taxon>
        <taxon>Discoba</taxon>
        <taxon>Euglenozoa</taxon>
        <taxon>Kinetoplastea</taxon>
        <taxon>Metakinetoplastina</taxon>
        <taxon>Trypanosomatida</taxon>
        <taxon>Trypanosomatidae</taxon>
        <taxon>Leishmaniinae</taxon>
        <taxon>Leishmania</taxon>
    </lineage>
</organism>
<evidence type="ECO:0000313" key="4">
    <source>
        <dbReference type="EMBL" id="KAG5484884.1"/>
    </source>
</evidence>
<dbReference type="SUPFAM" id="SSF53649">
    <property type="entry name" value="Alkaline phosphatase-like"/>
    <property type="match status" value="1"/>
</dbReference>
<feature type="transmembrane region" description="Helical" evidence="2">
    <location>
        <begin position="74"/>
        <end position="93"/>
    </location>
</feature>
<keyword evidence="2" id="KW-1133">Transmembrane helix</keyword>
<name>A0A836H4Z3_9TRYP</name>
<dbReference type="EMBL" id="JAFHLR010000012">
    <property type="protein sequence ID" value="KAG5484884.1"/>
    <property type="molecule type" value="Genomic_DNA"/>
</dbReference>
<reference evidence="5" key="2">
    <citation type="journal article" date="2021" name="Sci. Data">
        <title>Chromosome-scale genome sequencing, assembly and annotation of six genomes from subfamily Leishmaniinae.</title>
        <authorList>
            <person name="Almutairi H."/>
            <person name="Urbaniak M.D."/>
            <person name="Bates M.D."/>
            <person name="Jariyapan N."/>
            <person name="Kwakye-Nuako G."/>
            <person name="Thomaz Soccol V."/>
            <person name="Al-Salem W.S."/>
            <person name="Dillon R.J."/>
            <person name="Bates P.A."/>
            <person name="Gatherer D."/>
        </authorList>
    </citation>
    <scope>NUCLEOTIDE SEQUENCE [LARGE SCALE GENOMIC DNA]</scope>
</reference>
<evidence type="ECO:0000259" key="3">
    <source>
        <dbReference type="Pfam" id="PF00884"/>
    </source>
</evidence>
<keyword evidence="5" id="KW-1185">Reference proteome</keyword>
<dbReference type="KEGG" id="loi:92363470"/>
<proteinExistence type="predicted"/>
<accession>A0A836H4Z3</accession>
<keyword evidence="2" id="KW-0472">Membrane</keyword>
<feature type="domain" description="Sulfatase N-terminal" evidence="3">
    <location>
        <begin position="364"/>
        <end position="465"/>
    </location>
</feature>
<reference evidence="5" key="1">
    <citation type="journal article" date="2021" name="Microbiol. Resour. Announc.">
        <title>LGAAP: Leishmaniinae Genome Assembly and Annotation Pipeline.</title>
        <authorList>
            <person name="Almutairi H."/>
            <person name="Urbaniak M.D."/>
            <person name="Bates M.D."/>
            <person name="Jariyapan N."/>
            <person name="Kwakye-Nuako G."/>
            <person name="Thomaz-Soccol V."/>
            <person name="Al-Salem W.S."/>
            <person name="Dillon R.J."/>
            <person name="Bates P.A."/>
            <person name="Gatherer D."/>
        </authorList>
    </citation>
    <scope>NUCLEOTIDE SEQUENCE [LARGE SCALE GENOMIC DNA]</scope>
</reference>
<gene>
    <name evidence="4" type="ORF">LSCM4_07657</name>
</gene>
<dbReference type="GeneID" id="92363470"/>
<dbReference type="Pfam" id="PF00884">
    <property type="entry name" value="Sulfatase"/>
    <property type="match status" value="1"/>
</dbReference>
<evidence type="ECO:0000313" key="5">
    <source>
        <dbReference type="Proteomes" id="UP000674143"/>
    </source>
</evidence>